<accession>A0A2T7PF11</accession>
<feature type="compositionally biased region" description="Polar residues" evidence="1">
    <location>
        <begin position="10"/>
        <end position="37"/>
    </location>
</feature>
<dbReference type="EMBL" id="PZQS01000004">
    <property type="protein sequence ID" value="PVD32011.1"/>
    <property type="molecule type" value="Genomic_DNA"/>
</dbReference>
<feature type="region of interest" description="Disordered" evidence="1">
    <location>
        <begin position="1"/>
        <end position="37"/>
    </location>
</feature>
<keyword evidence="3" id="KW-1185">Reference proteome</keyword>
<proteinExistence type="predicted"/>
<evidence type="ECO:0000313" key="3">
    <source>
        <dbReference type="Proteomes" id="UP000245119"/>
    </source>
</evidence>
<protein>
    <recommendedName>
        <fullName evidence="4">Sulfotransferase domain-containing protein</fullName>
    </recommendedName>
</protein>
<evidence type="ECO:0000256" key="1">
    <source>
        <dbReference type="SAM" id="MobiDB-lite"/>
    </source>
</evidence>
<dbReference type="AlphaFoldDB" id="A0A2T7PF11"/>
<reference evidence="2 3" key="1">
    <citation type="submission" date="2018-04" db="EMBL/GenBank/DDBJ databases">
        <title>The genome of golden apple snail Pomacea canaliculata provides insight into stress tolerance and invasive adaptation.</title>
        <authorList>
            <person name="Liu C."/>
            <person name="Liu B."/>
            <person name="Ren Y."/>
            <person name="Zhang Y."/>
            <person name="Wang H."/>
            <person name="Li S."/>
            <person name="Jiang F."/>
            <person name="Yin L."/>
            <person name="Zhang G."/>
            <person name="Qian W."/>
            <person name="Fan W."/>
        </authorList>
    </citation>
    <scope>NUCLEOTIDE SEQUENCE [LARGE SCALE GENOMIC DNA]</scope>
    <source>
        <strain evidence="2">SZHN2017</strain>
        <tissue evidence="2">Muscle</tissue>
    </source>
</reference>
<evidence type="ECO:0000313" key="2">
    <source>
        <dbReference type="EMBL" id="PVD32011.1"/>
    </source>
</evidence>
<sequence length="142" mass="15962">MLRSGREDNATATTVDCSPHMVTNGSYSQPQQPQHTQVAPHKFIHETFRKIKSSGGRFRVGRADKPGDDGWFWSLLTSPPPTDVPRVSPSMLKARGQKVILLTYVRSGSSLTADIIDHSSDVYYVFEPLYKLADYAKHVKNW</sequence>
<dbReference type="OrthoDB" id="6138663at2759"/>
<comment type="caution">
    <text evidence="2">The sequence shown here is derived from an EMBL/GenBank/DDBJ whole genome shotgun (WGS) entry which is preliminary data.</text>
</comment>
<gene>
    <name evidence="2" type="ORF">C0Q70_07437</name>
</gene>
<dbReference type="Proteomes" id="UP000245119">
    <property type="component" value="Linkage Group LG4"/>
</dbReference>
<evidence type="ECO:0008006" key="4">
    <source>
        <dbReference type="Google" id="ProtNLM"/>
    </source>
</evidence>
<name>A0A2T7PF11_POMCA</name>
<organism evidence="2 3">
    <name type="scientific">Pomacea canaliculata</name>
    <name type="common">Golden apple snail</name>
    <dbReference type="NCBI Taxonomy" id="400727"/>
    <lineage>
        <taxon>Eukaryota</taxon>
        <taxon>Metazoa</taxon>
        <taxon>Spiralia</taxon>
        <taxon>Lophotrochozoa</taxon>
        <taxon>Mollusca</taxon>
        <taxon>Gastropoda</taxon>
        <taxon>Caenogastropoda</taxon>
        <taxon>Architaenioglossa</taxon>
        <taxon>Ampullarioidea</taxon>
        <taxon>Ampullariidae</taxon>
        <taxon>Pomacea</taxon>
    </lineage>
</organism>